<dbReference type="EMBL" id="QWIM01000060">
    <property type="protein sequence ID" value="RMY40621.1"/>
    <property type="molecule type" value="Genomic_DNA"/>
</dbReference>
<organism evidence="2 3">
    <name type="scientific">Hortaea werneckii</name>
    <name type="common">Black yeast</name>
    <name type="synonym">Cladosporium werneckii</name>
    <dbReference type="NCBI Taxonomy" id="91943"/>
    <lineage>
        <taxon>Eukaryota</taxon>
        <taxon>Fungi</taxon>
        <taxon>Dikarya</taxon>
        <taxon>Ascomycota</taxon>
        <taxon>Pezizomycotina</taxon>
        <taxon>Dothideomycetes</taxon>
        <taxon>Dothideomycetidae</taxon>
        <taxon>Mycosphaerellales</taxon>
        <taxon>Teratosphaeriaceae</taxon>
        <taxon>Hortaea</taxon>
    </lineage>
</organism>
<sequence>MHIFAKLSYLSTLASHLADARTTLFNGAQHLVFDDAPAGCLAAFGQPLVCDDEIQLLGYDFDSLELTETFLDALCSEDCARSLLSLKDAVSSACGEYDTPFNGAYISAVELVDLFAYKYNMSCLANTRGEFCLMVEQQWDVNSLDLNGHATWPAYTEKIYPDFSEGDYDGSPAEDVDGTLLDLSDDPIMWPEWTSHLQLDESGEDYFLESILPDWRGHGHDVPLEYDEYPLEIQCSECFLAQYRHGIESKWGEVCSEVSDQVWNNIRRNCDLDWQLVPANNRSTWLSSFESIRWTHRISCDRMIEFQEETAMTVDDLAVVNKGPSAALLHLNDIRVNHVESGSYCVPLPCEVAIIDSSTGANNFVDSLGNITYTQFWSWNDHMEPRNLRPGEAVCVGYVATSSRLKTLLIDDIVFQEAYTDLLRFLEPYIQYDLQQRKQKFITLSDTAQTRPECF</sequence>
<dbReference type="Proteomes" id="UP000276864">
    <property type="component" value="Unassembled WGS sequence"/>
</dbReference>
<dbReference type="AlphaFoldDB" id="A0A3M7BLH6"/>
<proteinExistence type="predicted"/>
<accession>A0A3M7BLH6</accession>
<evidence type="ECO:0008006" key="5">
    <source>
        <dbReference type="Google" id="ProtNLM"/>
    </source>
</evidence>
<evidence type="ECO:0000313" key="2">
    <source>
        <dbReference type="EMBL" id="RMY40621.1"/>
    </source>
</evidence>
<dbReference type="VEuPathDB" id="FungiDB:BTJ68_12185"/>
<evidence type="ECO:0000313" key="1">
    <source>
        <dbReference type="EMBL" id="RMY12021.1"/>
    </source>
</evidence>
<comment type="caution">
    <text evidence="2">The sequence shown here is derived from an EMBL/GenBank/DDBJ whole genome shotgun (WGS) entry which is preliminary data.</text>
</comment>
<protein>
    <recommendedName>
        <fullName evidence="5">LysM domain-containing protein</fullName>
    </recommendedName>
</protein>
<dbReference type="Proteomes" id="UP000282582">
    <property type="component" value="Unassembled WGS sequence"/>
</dbReference>
<dbReference type="EMBL" id="QWIK01000149">
    <property type="protein sequence ID" value="RMY12021.1"/>
    <property type="molecule type" value="Genomic_DNA"/>
</dbReference>
<evidence type="ECO:0000313" key="3">
    <source>
        <dbReference type="Proteomes" id="UP000276864"/>
    </source>
</evidence>
<name>A0A3M7BLH6_HORWE</name>
<reference evidence="3 4" key="1">
    <citation type="journal article" date="2018" name="BMC Genomics">
        <title>Genomic evidence for intraspecific hybridization in a clonal and extremely halotolerant yeast.</title>
        <authorList>
            <person name="Gostincar C."/>
            <person name="Stajich J.E."/>
            <person name="Zupancic J."/>
            <person name="Zalar P."/>
            <person name="Gunde-Cimerman N."/>
        </authorList>
    </citation>
    <scope>NUCLEOTIDE SEQUENCE [LARGE SCALE GENOMIC DNA]</scope>
    <source>
        <strain evidence="2 3">EXF-6651</strain>
        <strain evidence="1 4">EXF-6654</strain>
    </source>
</reference>
<gene>
    <name evidence="2" type="ORF">D0866_01147</name>
    <name evidence="1" type="ORF">D0868_02805</name>
</gene>
<evidence type="ECO:0000313" key="4">
    <source>
        <dbReference type="Proteomes" id="UP000282582"/>
    </source>
</evidence>